<organism evidence="3 4">
    <name type="scientific">bacterium (Candidatus Blackallbacteria) CG17_big_fil_post_rev_8_21_14_2_50_48_46</name>
    <dbReference type="NCBI Taxonomy" id="2014261"/>
    <lineage>
        <taxon>Bacteria</taxon>
        <taxon>Candidatus Blackallbacteria</taxon>
    </lineage>
</organism>
<dbReference type="AlphaFoldDB" id="A0A2M7G3Z8"/>
<dbReference type="InterPro" id="IPR019301">
    <property type="entry name" value="Flagellar_prot_FlgJ_N"/>
</dbReference>
<feature type="region of interest" description="Disordered" evidence="1">
    <location>
        <begin position="59"/>
        <end position="88"/>
    </location>
</feature>
<name>A0A2M7G3Z8_9BACT</name>
<evidence type="ECO:0000256" key="1">
    <source>
        <dbReference type="SAM" id="MobiDB-lite"/>
    </source>
</evidence>
<proteinExistence type="predicted"/>
<sequence>MHQISQLNPSSEYTKVASGAAVQAASPEQARLKKAVHEFEALFMTQVLQEMRKTIPEGGLLAGGSAGPQRMYESMSDEQLGYSLSQGRGTGLSQALLRQLLHSSGQKPAPASLAEA</sequence>
<evidence type="ECO:0000313" key="3">
    <source>
        <dbReference type="EMBL" id="PIW16579.1"/>
    </source>
</evidence>
<reference evidence="3 4" key="1">
    <citation type="submission" date="2017-09" db="EMBL/GenBank/DDBJ databases">
        <title>Depth-based differentiation of microbial function through sediment-hosted aquifers and enrichment of novel symbionts in the deep terrestrial subsurface.</title>
        <authorList>
            <person name="Probst A.J."/>
            <person name="Ladd B."/>
            <person name="Jarett J.K."/>
            <person name="Geller-Mcgrath D.E."/>
            <person name="Sieber C.M."/>
            <person name="Emerson J.B."/>
            <person name="Anantharaman K."/>
            <person name="Thomas B.C."/>
            <person name="Malmstrom R."/>
            <person name="Stieglmeier M."/>
            <person name="Klingl A."/>
            <person name="Woyke T."/>
            <person name="Ryan C.M."/>
            <person name="Banfield J.F."/>
        </authorList>
    </citation>
    <scope>NUCLEOTIDE SEQUENCE [LARGE SCALE GENOMIC DNA]</scope>
    <source>
        <strain evidence="3">CG17_big_fil_post_rev_8_21_14_2_50_48_46</strain>
    </source>
</reference>
<evidence type="ECO:0000313" key="4">
    <source>
        <dbReference type="Proteomes" id="UP000231019"/>
    </source>
</evidence>
<comment type="caution">
    <text evidence="3">The sequence shown here is derived from an EMBL/GenBank/DDBJ whole genome shotgun (WGS) entry which is preliminary data.</text>
</comment>
<protein>
    <recommendedName>
        <fullName evidence="2">Flagellar protein FlgJ N-terminal domain-containing protein</fullName>
    </recommendedName>
</protein>
<feature type="domain" description="Flagellar protein FlgJ N-terminal" evidence="2">
    <location>
        <begin position="49"/>
        <end position="99"/>
    </location>
</feature>
<gene>
    <name evidence="3" type="ORF">COW36_12490</name>
</gene>
<dbReference type="Pfam" id="PF10135">
    <property type="entry name" value="Rod-binding"/>
    <property type="match status" value="1"/>
</dbReference>
<accession>A0A2M7G3Z8</accession>
<evidence type="ECO:0000259" key="2">
    <source>
        <dbReference type="Pfam" id="PF10135"/>
    </source>
</evidence>
<dbReference type="EMBL" id="PFFQ01000037">
    <property type="protein sequence ID" value="PIW16579.1"/>
    <property type="molecule type" value="Genomic_DNA"/>
</dbReference>
<dbReference type="Proteomes" id="UP000231019">
    <property type="component" value="Unassembled WGS sequence"/>
</dbReference>